<dbReference type="InterPro" id="IPR036097">
    <property type="entry name" value="HisK_dim/P_sf"/>
</dbReference>
<gene>
    <name evidence="16" type="ORF">AUC31_13505</name>
</gene>
<evidence type="ECO:0000256" key="5">
    <source>
        <dbReference type="ARBA" id="ARBA00022553"/>
    </source>
</evidence>
<evidence type="ECO:0000256" key="13">
    <source>
        <dbReference type="ARBA" id="ARBA00023136"/>
    </source>
</evidence>
<feature type="transmembrane region" description="Helical" evidence="14">
    <location>
        <begin position="333"/>
        <end position="353"/>
    </location>
</feature>
<dbReference type="SUPFAM" id="SSF47384">
    <property type="entry name" value="Homodimeric domain of signal transducing histidine kinase"/>
    <property type="match status" value="1"/>
</dbReference>
<comment type="subcellular location">
    <subcellularLocation>
        <location evidence="2">Cell membrane</location>
        <topology evidence="2">Multi-pass membrane protein</topology>
    </subcellularLocation>
</comment>
<dbReference type="SUPFAM" id="SSF55874">
    <property type="entry name" value="ATPase domain of HSP90 chaperone/DNA topoisomerase II/histidine kinase"/>
    <property type="match status" value="1"/>
</dbReference>
<dbReference type="GO" id="GO:0005524">
    <property type="term" value="F:ATP binding"/>
    <property type="evidence" value="ECO:0007669"/>
    <property type="project" value="UniProtKB-KW"/>
</dbReference>
<evidence type="ECO:0000313" key="17">
    <source>
        <dbReference type="Proteomes" id="UP000067683"/>
    </source>
</evidence>
<evidence type="ECO:0000256" key="11">
    <source>
        <dbReference type="ARBA" id="ARBA00022989"/>
    </source>
</evidence>
<dbReference type="InterPro" id="IPR005467">
    <property type="entry name" value="His_kinase_dom"/>
</dbReference>
<proteinExistence type="predicted"/>
<dbReference type="InterPro" id="IPR003661">
    <property type="entry name" value="HisK_dim/P_dom"/>
</dbReference>
<keyword evidence="6" id="KW-0808">Transferase</keyword>
<dbReference type="KEGG" id="prt:AUC31_13505"/>
<evidence type="ECO:0000256" key="1">
    <source>
        <dbReference type="ARBA" id="ARBA00000085"/>
    </source>
</evidence>
<evidence type="ECO:0000313" key="16">
    <source>
        <dbReference type="EMBL" id="ALS76145.1"/>
    </source>
</evidence>
<dbReference type="Proteomes" id="UP000067683">
    <property type="component" value="Chromosome"/>
</dbReference>
<dbReference type="Gene3D" id="3.30.565.10">
    <property type="entry name" value="Histidine kinase-like ATPase, C-terminal domain"/>
    <property type="match status" value="1"/>
</dbReference>
<dbReference type="Pfam" id="PF00512">
    <property type="entry name" value="HisKA"/>
    <property type="match status" value="1"/>
</dbReference>
<dbReference type="PANTHER" id="PTHR45528:SF1">
    <property type="entry name" value="SENSOR HISTIDINE KINASE CPXA"/>
    <property type="match status" value="1"/>
</dbReference>
<comment type="catalytic activity">
    <reaction evidence="1">
        <text>ATP + protein L-histidine = ADP + protein N-phospho-L-histidine.</text>
        <dbReference type="EC" id="2.7.13.3"/>
    </reaction>
</comment>
<protein>
    <recommendedName>
        <fullName evidence="3">histidine kinase</fullName>
        <ecNumber evidence="3">2.7.13.3</ecNumber>
    </recommendedName>
</protein>
<evidence type="ECO:0000256" key="7">
    <source>
        <dbReference type="ARBA" id="ARBA00022692"/>
    </source>
</evidence>
<dbReference type="SMART" id="SM00387">
    <property type="entry name" value="HATPase_c"/>
    <property type="match status" value="1"/>
</dbReference>
<evidence type="ECO:0000256" key="9">
    <source>
        <dbReference type="ARBA" id="ARBA00022777"/>
    </source>
</evidence>
<keyword evidence="10" id="KW-0067">ATP-binding</keyword>
<evidence type="ECO:0000256" key="2">
    <source>
        <dbReference type="ARBA" id="ARBA00004651"/>
    </source>
</evidence>
<dbReference type="GO" id="GO:0000155">
    <property type="term" value="F:phosphorelay sensor kinase activity"/>
    <property type="evidence" value="ECO:0007669"/>
    <property type="project" value="InterPro"/>
</dbReference>
<dbReference type="AlphaFoldDB" id="A0A0U2ZJB3"/>
<sequence>MKKWMWLAGLSLLLLCVWTVVEKGTDYFGKTYTDTEEFHYDFARFTEGLLLFELAPPTSTVDQSVASWEIDQYRMDHNSLTDQIQAVRDQYADAVSAAEEEGDSSLVKELEEQRAEDISAVRESFSDNEAVKKAIIEQREADYAEALQQLAAQQGQFEGQASGYAYQLRDLDTGEVFTKGTISDEPFFEQVYSAQEPLYFSNGYWSFDFPYDDTNSTLADNRFSGVIQIPEKGLAGAAVLSGINQFHLLKFFLYFLLAATVGSAWWLFKKRPIRTAWYTELTSYHKWRKLAVEWKLSGFAVSAVLSLVAADYFARVLTRPWGAGNGSFMEVFISLAFTVLFLSLTILQAIWLWQHFGRWSRFKEELQHSFTASQIYSAKDAFLNRTLGFQMSWVLAVMFLWGAGTALMVFQPVLAIVWLPATLLIGLPSLLFLMTRFGYLNRLLQGTEQLAAGSLGAELKVKGKSPLSRHAEHLNVLREGYKSSVSERAKSERLKTELITNVSHDLRTPLTSIITYTDLLKNEDLADEERRKYVDILDRKSERLKVLIEDLFEVSKMASGNAELTKQRLDMKQLVTQALAEHEEAVVEAELDVRITAPDHPVYASVDGQKWWRLLDNLILNATKYSLPGSRVYIGLTQGAGELAMTMKNVTRYELGDNTEELLERFKRGDTARKTQGSGLGLAIAQSIVDLHGGQMKLEVDGDLFKVTVLLPNHQ</sequence>
<keyword evidence="12" id="KW-0902">Two-component regulatory system</keyword>
<dbReference type="CDD" id="cd00082">
    <property type="entry name" value="HisKA"/>
    <property type="match status" value="1"/>
</dbReference>
<name>A0A0U2ZJB3_9BACL</name>
<evidence type="ECO:0000256" key="8">
    <source>
        <dbReference type="ARBA" id="ARBA00022741"/>
    </source>
</evidence>
<evidence type="ECO:0000259" key="15">
    <source>
        <dbReference type="PROSITE" id="PS50109"/>
    </source>
</evidence>
<accession>A0A0U2ZJB3</accession>
<keyword evidence="17" id="KW-1185">Reference proteome</keyword>
<feature type="domain" description="Histidine kinase" evidence="15">
    <location>
        <begin position="501"/>
        <end position="715"/>
    </location>
</feature>
<evidence type="ECO:0000256" key="14">
    <source>
        <dbReference type="SAM" id="Phobius"/>
    </source>
</evidence>
<dbReference type="Gene3D" id="1.10.287.130">
    <property type="match status" value="1"/>
</dbReference>
<keyword evidence="11 14" id="KW-1133">Transmembrane helix</keyword>
<dbReference type="InterPro" id="IPR003594">
    <property type="entry name" value="HATPase_dom"/>
</dbReference>
<dbReference type="OrthoDB" id="9792991at2"/>
<evidence type="ECO:0000256" key="12">
    <source>
        <dbReference type="ARBA" id="ARBA00023012"/>
    </source>
</evidence>
<dbReference type="RefSeq" id="WP_058382848.1">
    <property type="nucleotide sequence ID" value="NZ_CP013659.2"/>
</dbReference>
<dbReference type="EC" id="2.7.13.3" evidence="3"/>
<evidence type="ECO:0000256" key="4">
    <source>
        <dbReference type="ARBA" id="ARBA00022475"/>
    </source>
</evidence>
<keyword evidence="5" id="KW-0597">Phosphoprotein</keyword>
<feature type="transmembrane region" description="Helical" evidence="14">
    <location>
        <begin position="296"/>
        <end position="313"/>
    </location>
</feature>
<feature type="transmembrane region" description="Helical" evidence="14">
    <location>
        <begin position="393"/>
        <end position="410"/>
    </location>
</feature>
<dbReference type="SMART" id="SM00388">
    <property type="entry name" value="HisKA"/>
    <property type="match status" value="1"/>
</dbReference>
<organism evidence="16 17">
    <name type="scientific">Planococcus rifietoensis</name>
    <dbReference type="NCBI Taxonomy" id="200991"/>
    <lineage>
        <taxon>Bacteria</taxon>
        <taxon>Bacillati</taxon>
        <taxon>Bacillota</taxon>
        <taxon>Bacilli</taxon>
        <taxon>Bacillales</taxon>
        <taxon>Caryophanaceae</taxon>
        <taxon>Planococcus</taxon>
    </lineage>
</organism>
<keyword evidence="7 14" id="KW-0812">Transmembrane</keyword>
<evidence type="ECO:0000256" key="3">
    <source>
        <dbReference type="ARBA" id="ARBA00012438"/>
    </source>
</evidence>
<feature type="transmembrane region" description="Helical" evidence="14">
    <location>
        <begin position="416"/>
        <end position="434"/>
    </location>
</feature>
<reference evidence="16" key="1">
    <citation type="submission" date="2016-01" db="EMBL/GenBank/DDBJ databases">
        <title>Complete genome of Planococcus rifietoensis type strain M8.</title>
        <authorList>
            <person name="See-Too W.S."/>
        </authorList>
    </citation>
    <scope>NUCLEOTIDE SEQUENCE [LARGE SCALE GENOMIC DNA]</scope>
    <source>
        <strain evidence="16">M8</strain>
    </source>
</reference>
<evidence type="ECO:0000256" key="6">
    <source>
        <dbReference type="ARBA" id="ARBA00022679"/>
    </source>
</evidence>
<evidence type="ECO:0000256" key="10">
    <source>
        <dbReference type="ARBA" id="ARBA00022840"/>
    </source>
</evidence>
<dbReference type="FunFam" id="1.10.287.130:FF:000008">
    <property type="entry name" value="Two-component sensor histidine kinase"/>
    <property type="match status" value="1"/>
</dbReference>
<feature type="transmembrane region" description="Helical" evidence="14">
    <location>
        <begin position="251"/>
        <end position="268"/>
    </location>
</feature>
<keyword evidence="9" id="KW-0418">Kinase</keyword>
<dbReference type="PANTHER" id="PTHR45528">
    <property type="entry name" value="SENSOR HISTIDINE KINASE CPXA"/>
    <property type="match status" value="1"/>
</dbReference>
<dbReference type="InterPro" id="IPR036890">
    <property type="entry name" value="HATPase_C_sf"/>
</dbReference>
<dbReference type="STRING" id="200991.AUC31_13505"/>
<keyword evidence="4" id="KW-1003">Cell membrane</keyword>
<keyword evidence="8" id="KW-0547">Nucleotide-binding</keyword>
<dbReference type="InterPro" id="IPR050398">
    <property type="entry name" value="HssS/ArlS-like"/>
</dbReference>
<dbReference type="EMBL" id="CP013659">
    <property type="protein sequence ID" value="ALS76145.1"/>
    <property type="molecule type" value="Genomic_DNA"/>
</dbReference>
<dbReference type="Pfam" id="PF02518">
    <property type="entry name" value="HATPase_c"/>
    <property type="match status" value="1"/>
</dbReference>
<dbReference type="PROSITE" id="PS50109">
    <property type="entry name" value="HIS_KIN"/>
    <property type="match status" value="1"/>
</dbReference>
<dbReference type="GO" id="GO:0005886">
    <property type="term" value="C:plasma membrane"/>
    <property type="evidence" value="ECO:0007669"/>
    <property type="project" value="UniProtKB-SubCell"/>
</dbReference>
<keyword evidence="13 14" id="KW-0472">Membrane</keyword>